<gene>
    <name evidence="2" type="ORF">GLOINDRAFT_13307</name>
</gene>
<feature type="region of interest" description="Disordered" evidence="1">
    <location>
        <begin position="287"/>
        <end position="306"/>
    </location>
</feature>
<proteinExistence type="predicted"/>
<evidence type="ECO:0000256" key="1">
    <source>
        <dbReference type="SAM" id="MobiDB-lite"/>
    </source>
</evidence>
<dbReference type="GO" id="GO:0003676">
    <property type="term" value="F:nucleic acid binding"/>
    <property type="evidence" value="ECO:0007669"/>
    <property type="project" value="InterPro"/>
</dbReference>
<organism evidence="2">
    <name type="scientific">Rhizophagus irregularis (strain DAOM 181602 / DAOM 197198 / MUCL 43194)</name>
    <name type="common">Arbuscular mycorrhizal fungus</name>
    <name type="synonym">Glomus intraradices</name>
    <dbReference type="NCBI Taxonomy" id="747089"/>
    <lineage>
        <taxon>Eukaryota</taxon>
        <taxon>Fungi</taxon>
        <taxon>Fungi incertae sedis</taxon>
        <taxon>Mucoromycota</taxon>
        <taxon>Glomeromycotina</taxon>
        <taxon>Glomeromycetes</taxon>
        <taxon>Glomerales</taxon>
        <taxon>Glomeraceae</taxon>
        <taxon>Rhizophagus</taxon>
    </lineage>
</organism>
<dbReference type="InterPro" id="IPR012677">
    <property type="entry name" value="Nucleotide-bd_a/b_plait_sf"/>
</dbReference>
<dbReference type="VEuPathDB" id="FungiDB:RhiirFUN_017353"/>
<dbReference type="HOGENOM" id="CLU_024341_0_1_1"/>
<protein>
    <recommendedName>
        <fullName evidence="3">RRM domain-containing protein</fullName>
    </recommendedName>
</protein>
<evidence type="ECO:0000313" key="2">
    <source>
        <dbReference type="EMBL" id="ERZ95759.1"/>
    </source>
</evidence>
<feature type="region of interest" description="Disordered" evidence="1">
    <location>
        <begin position="239"/>
        <end position="278"/>
    </location>
</feature>
<sequence>MYDEVDRAFSKLSSYGSRARCEGSGDKKRILVSFFAQADFTSSTSGPCADLFDLVFVQYSPADVKRNVKAKSLFVTDIPLFLTETQVHSAFSRYGSVVRCNLSLWNHYYTAIVQFSTADLIAQFDDTWAILCLSNSLRVCPASYSKVQRDARRQHVAVLAGIPKNIKADLADIANQISAKAINIPLSYTSYKPKPYVYMNFFSQETLNSALELTVSFKNRGLTWHSSNDVKNLCHITGPQKGCAKDQSSQRSSSRSRFHSSPFRSARNNGNRSNDIRQPKQGYILVTHSSAGPSSSRTEQSQPIRQPLITLTNPGITPEEVAALRQQILDLSTTIHSLDERVDWFSVGLSRKDPGYLQNRS</sequence>
<dbReference type="EMBL" id="KI300991">
    <property type="protein sequence ID" value="ERZ95759.1"/>
    <property type="molecule type" value="Genomic_DNA"/>
</dbReference>
<name>U9SIS4_RHIID</name>
<dbReference type="Gene3D" id="3.30.70.330">
    <property type="match status" value="1"/>
</dbReference>
<feature type="compositionally biased region" description="Low complexity" evidence="1">
    <location>
        <begin position="249"/>
        <end position="267"/>
    </location>
</feature>
<evidence type="ECO:0008006" key="3">
    <source>
        <dbReference type="Google" id="ProtNLM"/>
    </source>
</evidence>
<dbReference type="InterPro" id="IPR035979">
    <property type="entry name" value="RBD_domain_sf"/>
</dbReference>
<dbReference type="AlphaFoldDB" id="U9SIS4"/>
<dbReference type="SUPFAM" id="SSF54928">
    <property type="entry name" value="RNA-binding domain, RBD"/>
    <property type="match status" value="1"/>
</dbReference>
<reference evidence="2" key="1">
    <citation type="submission" date="2013-07" db="EMBL/GenBank/DDBJ databases">
        <title>The genome of an arbuscular mycorrhizal fungus provides insights into the evolution of the oldest plant symbiosis.</title>
        <authorList>
            <consortium name="DOE Joint Genome Institute"/>
            <person name="Tisserant E."/>
            <person name="Malbreil M."/>
            <person name="Kuo A."/>
            <person name="Kohler A."/>
            <person name="Symeonidi A."/>
            <person name="Balestrini R."/>
            <person name="Charron P."/>
            <person name="Duensing N."/>
            <person name="Frei-dit-Frey N."/>
            <person name="Gianinazzi-Pearson V."/>
            <person name="Gilbert B."/>
            <person name="Handa Y."/>
            <person name="Hijri M."/>
            <person name="Kaul R."/>
            <person name="Kawaguchi M."/>
            <person name="Krajinski F."/>
            <person name="Lammers P."/>
            <person name="Lapierre D."/>
            <person name="Masclaux F.G."/>
            <person name="Murat C."/>
            <person name="Morin E."/>
            <person name="Ndikumana S."/>
            <person name="Pagni M."/>
            <person name="Petitpierre D."/>
            <person name="Requena N."/>
            <person name="Rosikiewicz P."/>
            <person name="Riley R."/>
            <person name="Saito K."/>
            <person name="San Clemente H."/>
            <person name="Shapiro H."/>
            <person name="van Tuinen D."/>
            <person name="Becard G."/>
            <person name="Bonfante P."/>
            <person name="Paszkowski U."/>
            <person name="Shachar-Hill Y."/>
            <person name="Young J.P."/>
            <person name="Sanders I.R."/>
            <person name="Henrissat B."/>
            <person name="Rensing S.A."/>
            <person name="Grigoriev I.V."/>
            <person name="Corradi N."/>
            <person name="Roux C."/>
            <person name="Martin F."/>
        </authorList>
    </citation>
    <scope>NUCLEOTIDE SEQUENCE</scope>
    <source>
        <strain evidence="2">DAOM 197198</strain>
    </source>
</reference>
<accession>U9SIS4</accession>